<accession>A0ABM9DM09</accession>
<dbReference type="Gene3D" id="3.30.9.10">
    <property type="entry name" value="D-Amino Acid Oxidase, subunit A, domain 2"/>
    <property type="match status" value="1"/>
</dbReference>
<feature type="domain" description="FAD dependent oxidoreductase" evidence="2">
    <location>
        <begin position="46"/>
        <end position="376"/>
    </location>
</feature>
<keyword evidence="1" id="KW-0560">Oxidoreductase</keyword>
<organism evidence="3 4">
    <name type="scientific">Mesorhizobium ventifaucium</name>
    <dbReference type="NCBI Taxonomy" id="666020"/>
    <lineage>
        <taxon>Bacteria</taxon>
        <taxon>Pseudomonadati</taxon>
        <taxon>Pseudomonadota</taxon>
        <taxon>Alphaproteobacteria</taxon>
        <taxon>Hyphomicrobiales</taxon>
        <taxon>Phyllobacteriaceae</taxon>
        <taxon>Mesorhizobium</taxon>
    </lineage>
</organism>
<dbReference type="Proteomes" id="UP001152604">
    <property type="component" value="Unassembled WGS sequence"/>
</dbReference>
<dbReference type="Pfam" id="PF01266">
    <property type="entry name" value="DAO"/>
    <property type="match status" value="1"/>
</dbReference>
<evidence type="ECO:0000313" key="3">
    <source>
        <dbReference type="EMBL" id="CAH2397656.1"/>
    </source>
</evidence>
<keyword evidence="4" id="KW-1185">Reference proteome</keyword>
<name>A0ABM9DM09_9HYPH</name>
<dbReference type="PANTHER" id="PTHR13847:SF289">
    <property type="entry name" value="GLYCINE OXIDASE"/>
    <property type="match status" value="1"/>
</dbReference>
<dbReference type="EMBL" id="CAKXZS010000011">
    <property type="protein sequence ID" value="CAH2397656.1"/>
    <property type="molecule type" value="Genomic_DNA"/>
</dbReference>
<comment type="caution">
    <text evidence="3">The sequence shown here is derived from an EMBL/GenBank/DDBJ whole genome shotgun (WGS) entry which is preliminary data.</text>
</comment>
<dbReference type="InterPro" id="IPR006076">
    <property type="entry name" value="FAD-dep_OxRdtase"/>
</dbReference>
<gene>
    <name evidence="3" type="ORF">MES4922_190352</name>
</gene>
<dbReference type="InterPro" id="IPR036188">
    <property type="entry name" value="FAD/NAD-bd_sf"/>
</dbReference>
<evidence type="ECO:0000256" key="1">
    <source>
        <dbReference type="ARBA" id="ARBA00023002"/>
    </source>
</evidence>
<evidence type="ECO:0000313" key="4">
    <source>
        <dbReference type="Proteomes" id="UP001152604"/>
    </source>
</evidence>
<sequence length="397" mass="41682">MVRGLLAALLQPVEQFWAVAGLEIGPPQWHQLRRFDKGPSMSAAKHVIVVGAGIIGASIAWHLAKAGAKVTIVADSGAGGVATPNSFAWINASWGNPEPYFRLRTRSMAEWTRLAHGVPGIPLAWCGGLCWDLPPAALEAYAAEHSGWGYGIEPVDRVGAARIEPNLIELPDFALHVRREGVAEPVATTQALLADAELRGARVVAGTAVTALVRADGRVTGVDTSGGRIAADEVVIAAGAGSPAIAATAGLKLPIETPPGLIVHSRPYERLLNGLVIGDRLHMRQTAEGQIIAGSDFGGADPGLDAEATARELFAAMKNMVRGADRLELDFHTVGYRPTPIDGFPIIGRAQGVSGLYVAVMHSGITLAPAVGLFAAREILDDARDPLLEPYGLTRFA</sequence>
<protein>
    <submittedName>
        <fullName evidence="3">Glycine/D-amino acid oxidase</fullName>
    </submittedName>
</protein>
<proteinExistence type="predicted"/>
<dbReference type="PANTHER" id="PTHR13847">
    <property type="entry name" value="SARCOSINE DEHYDROGENASE-RELATED"/>
    <property type="match status" value="1"/>
</dbReference>
<dbReference type="Gene3D" id="3.50.50.60">
    <property type="entry name" value="FAD/NAD(P)-binding domain"/>
    <property type="match status" value="1"/>
</dbReference>
<evidence type="ECO:0000259" key="2">
    <source>
        <dbReference type="Pfam" id="PF01266"/>
    </source>
</evidence>
<reference evidence="3" key="1">
    <citation type="submission" date="2022-03" db="EMBL/GenBank/DDBJ databases">
        <authorList>
            <person name="Brunel B."/>
        </authorList>
    </citation>
    <scope>NUCLEOTIDE SEQUENCE</scope>
    <source>
        <strain evidence="3">STM4922sample</strain>
    </source>
</reference>
<dbReference type="SUPFAM" id="SSF51905">
    <property type="entry name" value="FAD/NAD(P)-binding domain"/>
    <property type="match status" value="1"/>
</dbReference>